<proteinExistence type="predicted"/>
<organism evidence="1 2">
    <name type="scientific">Sphaerodactylus townsendi</name>
    <dbReference type="NCBI Taxonomy" id="933632"/>
    <lineage>
        <taxon>Eukaryota</taxon>
        <taxon>Metazoa</taxon>
        <taxon>Chordata</taxon>
        <taxon>Craniata</taxon>
        <taxon>Vertebrata</taxon>
        <taxon>Euteleostomi</taxon>
        <taxon>Lepidosauria</taxon>
        <taxon>Squamata</taxon>
        <taxon>Bifurcata</taxon>
        <taxon>Gekkota</taxon>
        <taxon>Sphaerodactylidae</taxon>
        <taxon>Sphaerodactylus</taxon>
    </lineage>
</organism>
<accession>A0ACB8F373</accession>
<evidence type="ECO:0000313" key="2">
    <source>
        <dbReference type="Proteomes" id="UP000827872"/>
    </source>
</evidence>
<comment type="caution">
    <text evidence="1">The sequence shown here is derived from an EMBL/GenBank/DDBJ whole genome shotgun (WGS) entry which is preliminary data.</text>
</comment>
<sequence>MVCLFVIFISRLYPQRAPVRSGSSFACSLIWSLGSMQRNSCALGLVYPFPEAAIYKDPIPLVGAHTEEGEDPTKPVPFQLSRKLQILDSGFLLRLPIKRMGANSTPILSLLLSGAQCPGTQLSKVRFDNFQTGPGRSPGIRTWFLGNGENGCFGGVNSYGIIGTFPPQTLSSLLPSHNGGQAAPQYHSPNTILIWGEYNVACISLQGLD</sequence>
<reference evidence="1" key="1">
    <citation type="submission" date="2021-08" db="EMBL/GenBank/DDBJ databases">
        <title>The first chromosome-level gecko genome reveals the dynamic sex chromosomes of Neotropical dwarf geckos (Sphaerodactylidae: Sphaerodactylus).</title>
        <authorList>
            <person name="Pinto B.J."/>
            <person name="Keating S.E."/>
            <person name="Gamble T."/>
        </authorList>
    </citation>
    <scope>NUCLEOTIDE SEQUENCE</scope>
    <source>
        <strain evidence="1">TG3544</strain>
    </source>
</reference>
<keyword evidence="2" id="KW-1185">Reference proteome</keyword>
<name>A0ACB8F373_9SAUR</name>
<evidence type="ECO:0000313" key="1">
    <source>
        <dbReference type="EMBL" id="KAH7999366.1"/>
    </source>
</evidence>
<protein>
    <submittedName>
        <fullName evidence="1">Uncharacterized protein</fullName>
    </submittedName>
</protein>
<gene>
    <name evidence="1" type="ORF">K3G42_009242</name>
</gene>
<dbReference type="Proteomes" id="UP000827872">
    <property type="component" value="Linkage Group LG05"/>
</dbReference>
<dbReference type="EMBL" id="CM037618">
    <property type="protein sequence ID" value="KAH7999366.1"/>
    <property type="molecule type" value="Genomic_DNA"/>
</dbReference>